<sequence>MKLKFIFRVVSYCRQAVSRISQLKTQLPLRSAYFEKEYVPLSIPNSNKKCVRKLRILKKERKTHSDNLGIGFRGRKKSFGYFLGFGNREASRDWHAQPFIFWGNGLASFRLLGFVSTRSAYPFVRGL</sequence>
<dbReference type="EMBL" id="BPLQ01001822">
    <property type="protein sequence ID" value="GIX85739.1"/>
    <property type="molecule type" value="Genomic_DNA"/>
</dbReference>
<dbReference type="AlphaFoldDB" id="A0AAV4NQB5"/>
<protein>
    <submittedName>
        <fullName evidence="1">Uncharacterized protein</fullName>
    </submittedName>
</protein>
<evidence type="ECO:0000313" key="1">
    <source>
        <dbReference type="EMBL" id="GIX85739.1"/>
    </source>
</evidence>
<reference evidence="1 2" key="1">
    <citation type="submission" date="2021-06" db="EMBL/GenBank/DDBJ databases">
        <title>Caerostris darwini draft genome.</title>
        <authorList>
            <person name="Kono N."/>
            <person name="Arakawa K."/>
        </authorList>
    </citation>
    <scope>NUCLEOTIDE SEQUENCE [LARGE SCALE GENOMIC DNA]</scope>
</reference>
<dbReference type="Proteomes" id="UP001054837">
    <property type="component" value="Unassembled WGS sequence"/>
</dbReference>
<evidence type="ECO:0000313" key="2">
    <source>
        <dbReference type="Proteomes" id="UP001054837"/>
    </source>
</evidence>
<accession>A0AAV4NQB5</accession>
<proteinExistence type="predicted"/>
<gene>
    <name evidence="1" type="ORF">CDAR_241871</name>
</gene>
<organism evidence="1 2">
    <name type="scientific">Caerostris darwini</name>
    <dbReference type="NCBI Taxonomy" id="1538125"/>
    <lineage>
        <taxon>Eukaryota</taxon>
        <taxon>Metazoa</taxon>
        <taxon>Ecdysozoa</taxon>
        <taxon>Arthropoda</taxon>
        <taxon>Chelicerata</taxon>
        <taxon>Arachnida</taxon>
        <taxon>Araneae</taxon>
        <taxon>Araneomorphae</taxon>
        <taxon>Entelegynae</taxon>
        <taxon>Araneoidea</taxon>
        <taxon>Araneidae</taxon>
        <taxon>Caerostris</taxon>
    </lineage>
</organism>
<keyword evidence="2" id="KW-1185">Reference proteome</keyword>
<comment type="caution">
    <text evidence="1">The sequence shown here is derived from an EMBL/GenBank/DDBJ whole genome shotgun (WGS) entry which is preliminary data.</text>
</comment>
<name>A0AAV4NQB5_9ARAC</name>